<feature type="compositionally biased region" description="Basic and acidic residues" evidence="16">
    <location>
        <begin position="209"/>
        <end position="219"/>
    </location>
</feature>
<comment type="caution">
    <text evidence="18">The sequence shown here is derived from an EMBL/GenBank/DDBJ whole genome shotgun (WGS) entry which is preliminary data.</text>
</comment>
<feature type="domain" description="CRM" evidence="17">
    <location>
        <begin position="581"/>
        <end position="678"/>
    </location>
</feature>
<keyword evidence="3" id="KW-0934">Plastid</keyword>
<name>A0AAX6EG31_IRIPA</name>
<keyword evidence="6 14" id="KW-0694">RNA-binding</keyword>
<accession>A0AAX6EG31</accession>
<feature type="region of interest" description="Disordered" evidence="16">
    <location>
        <begin position="138"/>
        <end position="158"/>
    </location>
</feature>
<evidence type="ECO:0000256" key="2">
    <source>
        <dbReference type="ARBA" id="ARBA00022528"/>
    </source>
</evidence>
<dbReference type="SUPFAM" id="SSF75471">
    <property type="entry name" value="YhbY-like"/>
    <property type="match status" value="3"/>
</dbReference>
<evidence type="ECO:0000256" key="1">
    <source>
        <dbReference type="ARBA" id="ARBA00004229"/>
    </source>
</evidence>
<organism evidence="18 19">
    <name type="scientific">Iris pallida</name>
    <name type="common">Sweet iris</name>
    <dbReference type="NCBI Taxonomy" id="29817"/>
    <lineage>
        <taxon>Eukaryota</taxon>
        <taxon>Viridiplantae</taxon>
        <taxon>Streptophyta</taxon>
        <taxon>Embryophyta</taxon>
        <taxon>Tracheophyta</taxon>
        <taxon>Spermatophyta</taxon>
        <taxon>Magnoliopsida</taxon>
        <taxon>Liliopsida</taxon>
        <taxon>Asparagales</taxon>
        <taxon>Iridaceae</taxon>
        <taxon>Iridoideae</taxon>
        <taxon>Irideae</taxon>
        <taxon>Iris</taxon>
    </lineage>
</organism>
<dbReference type="InterPro" id="IPR001890">
    <property type="entry name" value="RNA-binding_CRM"/>
</dbReference>
<feature type="domain" description="CRM" evidence="17">
    <location>
        <begin position="409"/>
        <end position="505"/>
    </location>
</feature>
<proteinExistence type="predicted"/>
<protein>
    <recommendedName>
        <fullName evidence="12">CRM-domain containing factor CFM3, chloroplastic/mitochondrial</fullName>
    </recommendedName>
    <alternativeName>
        <fullName evidence="13">Protein CRM FAMILY MEMBER 3</fullName>
    </alternativeName>
</protein>
<feature type="compositionally biased region" description="Basic and acidic residues" evidence="16">
    <location>
        <begin position="300"/>
        <end position="312"/>
    </location>
</feature>
<reference evidence="18" key="1">
    <citation type="journal article" date="2023" name="GigaByte">
        <title>Genome assembly of the bearded iris, Iris pallida Lam.</title>
        <authorList>
            <person name="Bruccoleri R.E."/>
            <person name="Oakeley E.J."/>
            <person name="Faust A.M.E."/>
            <person name="Altorfer M."/>
            <person name="Dessus-Babus S."/>
            <person name="Burckhardt D."/>
            <person name="Oertli M."/>
            <person name="Naumann U."/>
            <person name="Petersen F."/>
            <person name="Wong J."/>
        </authorList>
    </citation>
    <scope>NUCLEOTIDE SEQUENCE</scope>
    <source>
        <strain evidence="18">GSM-AAB239-AS_SAM_17_03QT</strain>
    </source>
</reference>
<dbReference type="Proteomes" id="UP001140949">
    <property type="component" value="Unassembled WGS sequence"/>
</dbReference>
<evidence type="ECO:0000256" key="16">
    <source>
        <dbReference type="SAM" id="MobiDB-lite"/>
    </source>
</evidence>
<gene>
    <name evidence="18" type="ORF">M6B38_108975</name>
</gene>
<evidence type="ECO:0000313" key="18">
    <source>
        <dbReference type="EMBL" id="KAJ6803097.1"/>
    </source>
</evidence>
<evidence type="ECO:0000256" key="5">
    <source>
        <dbReference type="ARBA" id="ARBA00022737"/>
    </source>
</evidence>
<evidence type="ECO:0000256" key="6">
    <source>
        <dbReference type="ARBA" id="ARBA00022884"/>
    </source>
</evidence>
<feature type="compositionally biased region" description="Polar residues" evidence="16">
    <location>
        <begin position="368"/>
        <end position="380"/>
    </location>
</feature>
<comment type="function">
    <text evidence="10">Binds specific group II introns in chloroplasts and facilitates their splicing. Acts on subgroup IIB introns. The substrates of the subgroup IIB also require the CRM domain proteins CAF1 or CAF2, with a simultaneous binding of CFM3 and CAF1 or CAF2. May influence the biogenesis of the mitochondrial small ribosomal subunit.</text>
</comment>
<evidence type="ECO:0000256" key="3">
    <source>
        <dbReference type="ARBA" id="ARBA00022640"/>
    </source>
</evidence>
<evidence type="ECO:0000256" key="15">
    <source>
        <dbReference type="SAM" id="Coils"/>
    </source>
</evidence>
<dbReference type="SMART" id="SM01103">
    <property type="entry name" value="CRS1_YhbY"/>
    <property type="match status" value="3"/>
</dbReference>
<evidence type="ECO:0000313" key="19">
    <source>
        <dbReference type="Proteomes" id="UP001140949"/>
    </source>
</evidence>
<keyword evidence="2" id="KW-0150">Chloroplast</keyword>
<evidence type="ECO:0000256" key="8">
    <source>
        <dbReference type="ARBA" id="ARBA00023187"/>
    </source>
</evidence>
<dbReference type="FunFam" id="3.30.110.60:FF:000003">
    <property type="entry name" value="CRM-domain containing factor CFM3B, chloroplastic"/>
    <property type="match status" value="1"/>
</dbReference>
<dbReference type="Gene3D" id="3.30.110.60">
    <property type="entry name" value="YhbY-like"/>
    <property type="match status" value="3"/>
</dbReference>
<reference evidence="18" key="2">
    <citation type="submission" date="2023-04" db="EMBL/GenBank/DDBJ databases">
        <authorList>
            <person name="Bruccoleri R.E."/>
            <person name="Oakeley E.J."/>
            <person name="Faust A.-M."/>
            <person name="Dessus-Babus S."/>
            <person name="Altorfer M."/>
            <person name="Burckhardt D."/>
            <person name="Oertli M."/>
            <person name="Naumann U."/>
            <person name="Petersen F."/>
            <person name="Wong J."/>
        </authorList>
    </citation>
    <scope>NUCLEOTIDE SEQUENCE</scope>
    <source>
        <strain evidence="18">GSM-AAB239-AS_SAM_17_03QT</strain>
        <tissue evidence="18">Leaf</tissue>
    </source>
</reference>
<sequence>MALLCSTPLQNIFLLPPHPSLSSSSTTALTLSILQTQHFRLNAHITTTHSLNSSSPSSSEEEEQGTMEEEKKRRRRKLRPSFYKQTIDRWSLKSPSGRSRFPWQKQEEAAAAAGINISSSKRTLDDGKDSNLRETHLKLGRNLQNPERNSGLDESSGRRSRLDLIVENLDRTLLSVDGIASASAPPAAAPTGTRSALAAPWVHGGGESQEPHLEKESRSDNFSVARGFGRASSGGSASISSAPMNKSPRMTTMTIKSQDRKSQEAHLDSIVEVNLSDSLEDVGPKSSPRANLPDVNDEERDNKKPSIGEIPERNCMTMDTCMGTLFSGQSGKSSVSLIIDQLKNLTDEDSERSAVGSSWNEREEDGNSSKSGSDLVNLTGTVPFPWERSNGVNGGEQLHRKSNTKVAESTIPELELKRLRNVALRMKERMKVGAAGVTEAVVGDIHKKWKKDEVVKLQFEGPPTLNMKRTHEILERKTGGLVIWRSGSSVVLYRGMTYELPCVQSFSRLATDSDHDGVLSSTNSSERSTDSFEIDSLLDQLGPRYKDWIGCNPLPVDADLLPGVVSGYKPPYRLLPYKTRTGLKDSQMTSLRRLARSMSPHFALGRNRQHQGLARAMVKLWEKSSIAKIAIKRGVPNTCNERMAEEIKKLTGGVLVSRNKEYIVFYRGNDYLTPSIRDVLVEKQNASTAKHDEEEAARLRASTIVVSDARTSRGPLLAGTLAETLEANTRWGNQPSSEDREKMKRDLALAKHASHVRNLERRLDIAKAKVRKAERALAKVQDFLNPAEIPTDLETVTDEERFLFRNMGLKMRGFLLLGRRGVFDGTVENMHLHWKHRELVKIIVKGKTFGQVKHIAISLEAESGGVLISLDKTTKGYAIVIYRGKNYSQPNILRPKNLLTRRQALARSIELQRREALNHHISGLQKRIEMLKSHLDEVESGENLGNEHFNFKGEDTYHSDDDMEDEGEEAYLRTYGSGDEDGDASIETY</sequence>
<dbReference type="GO" id="GO:0009507">
    <property type="term" value="C:chloroplast"/>
    <property type="evidence" value="ECO:0007669"/>
    <property type="project" value="UniProtKB-SubCell"/>
</dbReference>
<evidence type="ECO:0000256" key="10">
    <source>
        <dbReference type="ARBA" id="ARBA00055648"/>
    </source>
</evidence>
<feature type="region of interest" description="Disordered" evidence="16">
    <location>
        <begin position="182"/>
        <end position="313"/>
    </location>
</feature>
<dbReference type="PANTHER" id="PTHR31846">
    <property type="entry name" value="CRS1 / YHBY (CRM) DOMAIN-CONTAINING PROTEIN"/>
    <property type="match status" value="1"/>
</dbReference>
<evidence type="ECO:0000259" key="17">
    <source>
        <dbReference type="PROSITE" id="PS51295"/>
    </source>
</evidence>
<keyword evidence="5" id="KW-0677">Repeat</keyword>
<evidence type="ECO:0000256" key="11">
    <source>
        <dbReference type="ARBA" id="ARBA00064484"/>
    </source>
</evidence>
<dbReference type="AlphaFoldDB" id="A0AAX6EG31"/>
<evidence type="ECO:0000256" key="7">
    <source>
        <dbReference type="ARBA" id="ARBA00022946"/>
    </source>
</evidence>
<dbReference type="EMBL" id="JANAVB010036618">
    <property type="protein sequence ID" value="KAJ6803097.1"/>
    <property type="molecule type" value="Genomic_DNA"/>
</dbReference>
<dbReference type="GO" id="GO:0000373">
    <property type="term" value="P:Group II intron splicing"/>
    <property type="evidence" value="ECO:0007669"/>
    <property type="project" value="UniProtKB-ARBA"/>
</dbReference>
<feature type="domain" description="CRM" evidence="17">
    <location>
        <begin position="794"/>
        <end position="894"/>
    </location>
</feature>
<feature type="coiled-coil region" evidence="15">
    <location>
        <begin position="749"/>
        <end position="776"/>
    </location>
</feature>
<dbReference type="InterPro" id="IPR045278">
    <property type="entry name" value="CRS1/CFM2/CFM3"/>
</dbReference>
<evidence type="ECO:0000256" key="9">
    <source>
        <dbReference type="ARBA" id="ARBA00023274"/>
    </source>
</evidence>
<dbReference type="PANTHER" id="PTHR31846:SF7">
    <property type="entry name" value="CRS1 _ YHBY (CRM) DOMAIN-CONTAINING PROTEIN"/>
    <property type="match status" value="1"/>
</dbReference>
<comment type="subunit">
    <text evidence="11">Interacts with RNA. Part of large ribonucleo-protein particles that contain CAF1 and/or CAF2, and RNC1.</text>
</comment>
<dbReference type="PROSITE" id="PS51295">
    <property type="entry name" value="CRM"/>
    <property type="match status" value="3"/>
</dbReference>
<comment type="subcellular location">
    <subcellularLocation>
        <location evidence="1">Plastid</location>
        <location evidence="1">Chloroplast</location>
    </subcellularLocation>
</comment>
<keyword evidence="15" id="KW-0175">Coiled coil</keyword>
<keyword evidence="7" id="KW-0809">Transit peptide</keyword>
<keyword evidence="9" id="KW-0687">Ribonucleoprotein</keyword>
<dbReference type="Pfam" id="PF01985">
    <property type="entry name" value="CRS1_YhbY"/>
    <property type="match status" value="3"/>
</dbReference>
<dbReference type="FunFam" id="3.30.110.60:FF:000002">
    <property type="entry name" value="CRS2-associated factor 1, chloroplastic"/>
    <property type="match status" value="2"/>
</dbReference>
<dbReference type="InterPro" id="IPR035920">
    <property type="entry name" value="YhbY-like_sf"/>
</dbReference>
<dbReference type="GO" id="GO:0006397">
    <property type="term" value="P:mRNA processing"/>
    <property type="evidence" value="ECO:0007669"/>
    <property type="project" value="UniProtKB-KW"/>
</dbReference>
<keyword evidence="4" id="KW-0507">mRNA processing</keyword>
<feature type="compositionally biased region" description="Low complexity" evidence="16">
    <location>
        <begin position="223"/>
        <end position="242"/>
    </location>
</feature>
<feature type="compositionally biased region" description="Basic and acidic residues" evidence="16">
    <location>
        <begin position="257"/>
        <end position="269"/>
    </location>
</feature>
<feature type="compositionally biased region" description="Basic and acidic residues" evidence="16">
    <location>
        <begin position="949"/>
        <end position="960"/>
    </location>
</feature>
<feature type="region of interest" description="Disordered" evidence="16">
    <location>
        <begin position="48"/>
        <end position="78"/>
    </location>
</feature>
<evidence type="ECO:0000256" key="14">
    <source>
        <dbReference type="PROSITE-ProRule" id="PRU00626"/>
    </source>
</evidence>
<evidence type="ECO:0000256" key="13">
    <source>
        <dbReference type="ARBA" id="ARBA00081881"/>
    </source>
</evidence>
<evidence type="ECO:0000256" key="12">
    <source>
        <dbReference type="ARBA" id="ARBA00073361"/>
    </source>
</evidence>
<keyword evidence="8" id="KW-0508">mRNA splicing</keyword>
<dbReference type="GO" id="GO:0003729">
    <property type="term" value="F:mRNA binding"/>
    <property type="evidence" value="ECO:0007669"/>
    <property type="project" value="InterPro"/>
</dbReference>
<dbReference type="GO" id="GO:1990904">
    <property type="term" value="C:ribonucleoprotein complex"/>
    <property type="evidence" value="ECO:0007669"/>
    <property type="project" value="UniProtKB-KW"/>
</dbReference>
<evidence type="ECO:0000256" key="4">
    <source>
        <dbReference type="ARBA" id="ARBA00022664"/>
    </source>
</evidence>
<feature type="region of interest" description="Disordered" evidence="16">
    <location>
        <begin position="346"/>
        <end position="406"/>
    </location>
</feature>
<feature type="region of interest" description="Disordered" evidence="16">
    <location>
        <begin position="942"/>
        <end position="968"/>
    </location>
</feature>
<keyword evidence="19" id="KW-1185">Reference proteome</keyword>